<keyword evidence="3" id="KW-1185">Reference proteome</keyword>
<evidence type="ECO:0000313" key="2">
    <source>
        <dbReference type="EMBL" id="KAF4959663.1"/>
    </source>
</evidence>
<feature type="compositionally biased region" description="Polar residues" evidence="1">
    <location>
        <begin position="119"/>
        <end position="130"/>
    </location>
</feature>
<organism evidence="2 3">
    <name type="scientific">Fusarium sarcochroum</name>
    <dbReference type="NCBI Taxonomy" id="1208366"/>
    <lineage>
        <taxon>Eukaryota</taxon>
        <taxon>Fungi</taxon>
        <taxon>Dikarya</taxon>
        <taxon>Ascomycota</taxon>
        <taxon>Pezizomycotina</taxon>
        <taxon>Sordariomycetes</taxon>
        <taxon>Hypocreomycetidae</taxon>
        <taxon>Hypocreales</taxon>
        <taxon>Nectriaceae</taxon>
        <taxon>Fusarium</taxon>
        <taxon>Fusarium lateritium species complex</taxon>
    </lineage>
</organism>
<reference evidence="2" key="1">
    <citation type="journal article" date="2020" name="BMC Genomics">
        <title>Correction to: Identification and distribution of gene clusters required for synthesis of sphingolipid metabolism inhibitors in diverse species of the filamentous fungus Fusarium.</title>
        <authorList>
            <person name="Kim H.S."/>
            <person name="Lohmar J.M."/>
            <person name="Busman M."/>
            <person name="Brown D.W."/>
            <person name="Naumann T.A."/>
            <person name="Divon H.H."/>
            <person name="Lysoe E."/>
            <person name="Uhlig S."/>
            <person name="Proctor R.H."/>
        </authorList>
    </citation>
    <scope>NUCLEOTIDE SEQUENCE</scope>
    <source>
        <strain evidence="2">NRRL 20472</strain>
    </source>
</reference>
<dbReference type="OrthoDB" id="5088000at2759"/>
<sequence length="267" mass="30091">MQRSYTSIRDEAYQAVFGQEFSPDPLAGDSQQQQVFRSNTTRRHVRRLQDVDGHLRRITIGPMPQLDNLEQVARDEAELNHNALTVNPSGPTVSTGTQTTFESDEARPNRDANAPPPSSMNTNANNSSQESMDDNHGNREHETAPGRTRGPSEESVEEPSRPPLSRSSTAPQVTKGNVDLVLSYDALPGFNMRLRPIINFFSCSLKSFFEELCWQDNFDQIFVFLEAPGIFIVEIVFKDDEKEFQAVLTRNVVIEISLEPRIEGHTR</sequence>
<evidence type="ECO:0000313" key="3">
    <source>
        <dbReference type="Proteomes" id="UP000622797"/>
    </source>
</evidence>
<proteinExistence type="predicted"/>
<dbReference type="Proteomes" id="UP000622797">
    <property type="component" value="Unassembled WGS sequence"/>
</dbReference>
<dbReference type="AlphaFoldDB" id="A0A8H4TKN9"/>
<feature type="compositionally biased region" description="Polar residues" evidence="1">
    <location>
        <begin position="82"/>
        <end position="101"/>
    </location>
</feature>
<feature type="compositionally biased region" description="Basic and acidic residues" evidence="1">
    <location>
        <begin position="133"/>
        <end position="144"/>
    </location>
</feature>
<name>A0A8H4TKN9_9HYPO</name>
<feature type="region of interest" description="Disordered" evidence="1">
    <location>
        <begin position="82"/>
        <end position="172"/>
    </location>
</feature>
<feature type="region of interest" description="Disordered" evidence="1">
    <location>
        <begin position="19"/>
        <end position="40"/>
    </location>
</feature>
<dbReference type="EMBL" id="JABEXW010000656">
    <property type="protein sequence ID" value="KAF4959663.1"/>
    <property type="molecule type" value="Genomic_DNA"/>
</dbReference>
<protein>
    <submittedName>
        <fullName evidence="2">Uncharacterized protein</fullName>
    </submittedName>
</protein>
<reference evidence="2" key="2">
    <citation type="submission" date="2020-05" db="EMBL/GenBank/DDBJ databases">
        <authorList>
            <person name="Kim H.-S."/>
            <person name="Proctor R.H."/>
            <person name="Brown D.W."/>
        </authorList>
    </citation>
    <scope>NUCLEOTIDE SEQUENCE</scope>
    <source>
        <strain evidence="2">NRRL 20472</strain>
    </source>
</reference>
<accession>A0A8H4TKN9</accession>
<comment type="caution">
    <text evidence="2">The sequence shown here is derived from an EMBL/GenBank/DDBJ whole genome shotgun (WGS) entry which is preliminary data.</text>
</comment>
<feature type="non-terminal residue" evidence="2">
    <location>
        <position position="1"/>
    </location>
</feature>
<gene>
    <name evidence="2" type="ORF">FSARC_10650</name>
</gene>
<feature type="compositionally biased region" description="Polar residues" evidence="1">
    <location>
        <begin position="29"/>
        <end position="39"/>
    </location>
</feature>
<evidence type="ECO:0000256" key="1">
    <source>
        <dbReference type="SAM" id="MobiDB-lite"/>
    </source>
</evidence>